<dbReference type="InterPro" id="IPR003754">
    <property type="entry name" value="4pyrrol_synth_uPrphyn_synth"/>
</dbReference>
<keyword evidence="4 9" id="KW-0456">Lyase</keyword>
<sequence length="268" mass="29416">MSMPDRISPVPLSGLGVVITRPSHQADELCARIEAAGGRAIRYPVLEILDPVDRSPLLELIDRLDEFDLAIFISPNAVHKVLNLVKARRSWPDSVEIAAIGAKSARAIEQYGLSVAIRPGRRFDSEALLEVESMRDMRGRKVVIFRGDGGREVLGDTLRERGAKVVYANAYRRGKPSSDSGALLYHWSRGEVGVIMITSTEGLHNLLDMVGKLGQMWLRKTPLIVGSERIAATARELGHQLPIIVADDPSDEAMYDTLAAWAGQRDAT</sequence>
<comment type="catalytic activity">
    <reaction evidence="8 9">
        <text>hydroxymethylbilane = uroporphyrinogen III + H2O</text>
        <dbReference type="Rhea" id="RHEA:18965"/>
        <dbReference type="ChEBI" id="CHEBI:15377"/>
        <dbReference type="ChEBI" id="CHEBI:57308"/>
        <dbReference type="ChEBI" id="CHEBI:57845"/>
        <dbReference type="EC" id="4.2.1.75"/>
    </reaction>
</comment>
<dbReference type="Gene3D" id="3.40.50.10090">
    <property type="match status" value="2"/>
</dbReference>
<dbReference type="PANTHER" id="PTHR38042:SF1">
    <property type="entry name" value="UROPORPHYRINOGEN-III SYNTHASE, CHLOROPLASTIC"/>
    <property type="match status" value="1"/>
</dbReference>
<comment type="pathway">
    <text evidence="1 9">Porphyrin-containing compound metabolism; protoporphyrin-IX biosynthesis; coproporphyrinogen-III from 5-aminolevulinate: step 3/4.</text>
</comment>
<evidence type="ECO:0000313" key="12">
    <source>
        <dbReference type="Proteomes" id="UP000095342"/>
    </source>
</evidence>
<evidence type="ECO:0000256" key="6">
    <source>
        <dbReference type="ARBA" id="ARBA00037589"/>
    </source>
</evidence>
<reference evidence="11 12" key="1">
    <citation type="submission" date="2016-09" db="EMBL/GenBank/DDBJ databases">
        <title>Acidihalobacter prosperus V6 (DSM14174).</title>
        <authorList>
            <person name="Khaleque H.N."/>
            <person name="Ramsay J.P."/>
            <person name="Murphy R.J.T."/>
            <person name="Kaksonen A.H."/>
            <person name="Boxall N.J."/>
            <person name="Watkin E.L.J."/>
        </authorList>
    </citation>
    <scope>NUCLEOTIDE SEQUENCE [LARGE SCALE GENOMIC DNA]</scope>
    <source>
        <strain evidence="11 12">V6</strain>
    </source>
</reference>
<name>A0A1D8K3Z2_9GAMM</name>
<evidence type="ECO:0000259" key="10">
    <source>
        <dbReference type="Pfam" id="PF02602"/>
    </source>
</evidence>
<dbReference type="Proteomes" id="UP000095342">
    <property type="component" value="Chromosome"/>
</dbReference>
<dbReference type="KEGG" id="aaeo:BJI67_00070"/>
<organism evidence="11 12">
    <name type="scientific">Acidihalobacter aeolianus</name>
    <dbReference type="NCBI Taxonomy" id="2792603"/>
    <lineage>
        <taxon>Bacteria</taxon>
        <taxon>Pseudomonadati</taxon>
        <taxon>Pseudomonadota</taxon>
        <taxon>Gammaproteobacteria</taxon>
        <taxon>Chromatiales</taxon>
        <taxon>Ectothiorhodospiraceae</taxon>
        <taxon>Acidihalobacter</taxon>
    </lineage>
</organism>
<evidence type="ECO:0000256" key="5">
    <source>
        <dbReference type="ARBA" id="ARBA00023244"/>
    </source>
</evidence>
<protein>
    <recommendedName>
        <fullName evidence="7 9">Uroporphyrinogen-III synthase</fullName>
        <ecNumber evidence="3 9">4.2.1.75</ecNumber>
    </recommendedName>
</protein>
<dbReference type="InterPro" id="IPR039793">
    <property type="entry name" value="UROS/Hem4"/>
</dbReference>
<dbReference type="AlphaFoldDB" id="A0A1D8K3Z2"/>
<evidence type="ECO:0000256" key="1">
    <source>
        <dbReference type="ARBA" id="ARBA00004772"/>
    </source>
</evidence>
<dbReference type="PANTHER" id="PTHR38042">
    <property type="entry name" value="UROPORPHYRINOGEN-III SYNTHASE, CHLOROPLASTIC"/>
    <property type="match status" value="1"/>
</dbReference>
<dbReference type="EC" id="4.2.1.75" evidence="3 9"/>
<dbReference type="GO" id="GO:0006782">
    <property type="term" value="P:protoporphyrinogen IX biosynthetic process"/>
    <property type="evidence" value="ECO:0007669"/>
    <property type="project" value="UniProtKB-UniRule"/>
</dbReference>
<comment type="function">
    <text evidence="6 9">Catalyzes cyclization of the linear tetrapyrrole, hydroxymethylbilane, to the macrocyclic uroporphyrinogen III.</text>
</comment>
<dbReference type="Pfam" id="PF02602">
    <property type="entry name" value="HEM4"/>
    <property type="match status" value="1"/>
</dbReference>
<dbReference type="SUPFAM" id="SSF69618">
    <property type="entry name" value="HemD-like"/>
    <property type="match status" value="1"/>
</dbReference>
<proteinExistence type="inferred from homology"/>
<dbReference type="UniPathway" id="UPA00251">
    <property type="reaction ID" value="UER00320"/>
</dbReference>
<dbReference type="GO" id="GO:0004852">
    <property type="term" value="F:uroporphyrinogen-III synthase activity"/>
    <property type="evidence" value="ECO:0007669"/>
    <property type="project" value="UniProtKB-UniRule"/>
</dbReference>
<comment type="similarity">
    <text evidence="2 9">Belongs to the uroporphyrinogen-III synthase family.</text>
</comment>
<dbReference type="RefSeq" id="WP_070071269.1">
    <property type="nucleotide sequence ID" value="NZ_CP017448.1"/>
</dbReference>
<dbReference type="CDD" id="cd06578">
    <property type="entry name" value="HemD"/>
    <property type="match status" value="1"/>
</dbReference>
<evidence type="ECO:0000256" key="9">
    <source>
        <dbReference type="RuleBase" id="RU366031"/>
    </source>
</evidence>
<evidence type="ECO:0000256" key="4">
    <source>
        <dbReference type="ARBA" id="ARBA00023239"/>
    </source>
</evidence>
<evidence type="ECO:0000313" key="11">
    <source>
        <dbReference type="EMBL" id="AOV15668.1"/>
    </source>
</evidence>
<evidence type="ECO:0000256" key="2">
    <source>
        <dbReference type="ARBA" id="ARBA00008133"/>
    </source>
</evidence>
<gene>
    <name evidence="11" type="ORF">BJI67_00070</name>
</gene>
<feature type="domain" description="Tetrapyrrole biosynthesis uroporphyrinogen III synthase" evidence="10">
    <location>
        <begin position="28"/>
        <end position="255"/>
    </location>
</feature>
<keyword evidence="12" id="KW-1185">Reference proteome</keyword>
<evidence type="ECO:0000256" key="3">
    <source>
        <dbReference type="ARBA" id="ARBA00013109"/>
    </source>
</evidence>
<dbReference type="GO" id="GO:0006780">
    <property type="term" value="P:uroporphyrinogen III biosynthetic process"/>
    <property type="evidence" value="ECO:0007669"/>
    <property type="project" value="UniProtKB-UniRule"/>
</dbReference>
<accession>A0A1D8K3Z2</accession>
<keyword evidence="5 9" id="KW-0627">Porphyrin biosynthesis</keyword>
<dbReference type="EMBL" id="CP017448">
    <property type="protein sequence ID" value="AOV15668.1"/>
    <property type="molecule type" value="Genomic_DNA"/>
</dbReference>
<evidence type="ECO:0000256" key="8">
    <source>
        <dbReference type="ARBA" id="ARBA00048617"/>
    </source>
</evidence>
<dbReference type="InterPro" id="IPR036108">
    <property type="entry name" value="4pyrrol_syn_uPrphyn_synt_sf"/>
</dbReference>
<evidence type="ECO:0000256" key="7">
    <source>
        <dbReference type="ARBA" id="ARBA00040167"/>
    </source>
</evidence>